<dbReference type="Pfam" id="PF00378">
    <property type="entry name" value="ECH_1"/>
    <property type="match status" value="1"/>
</dbReference>
<dbReference type="InterPro" id="IPR051053">
    <property type="entry name" value="ECH/Chromodomain_protein"/>
</dbReference>
<dbReference type="AlphaFoldDB" id="A0A7S2WCZ4"/>
<protein>
    <recommendedName>
        <fullName evidence="3">Enoyl-CoA hydratase</fullName>
    </recommendedName>
</protein>
<dbReference type="InterPro" id="IPR001753">
    <property type="entry name" value="Enoyl-CoA_hydra/iso"/>
</dbReference>
<dbReference type="PANTHER" id="PTHR43684:SF4">
    <property type="entry name" value="ENOYL-COA HYDRATASE_ISOMERASE FAMILY PROTEIN (AFU_ORTHOLOGUE AFUA_1G01890)"/>
    <property type="match status" value="1"/>
</dbReference>
<dbReference type="PANTHER" id="PTHR43684">
    <property type="match status" value="1"/>
</dbReference>
<reference evidence="2" key="1">
    <citation type="submission" date="2021-01" db="EMBL/GenBank/DDBJ databases">
        <authorList>
            <person name="Corre E."/>
            <person name="Pelletier E."/>
            <person name="Niang G."/>
            <person name="Scheremetjew M."/>
            <person name="Finn R."/>
            <person name="Kale V."/>
            <person name="Holt S."/>
            <person name="Cochrane G."/>
            <person name="Meng A."/>
            <person name="Brown T."/>
            <person name="Cohen L."/>
        </authorList>
    </citation>
    <scope>NUCLEOTIDE SEQUENCE</scope>
    <source>
        <strain evidence="2">NY070348D</strain>
    </source>
</reference>
<comment type="similarity">
    <text evidence="1">Belongs to the enoyl-CoA hydratase/isomerase family.</text>
</comment>
<dbReference type="InterPro" id="IPR029045">
    <property type="entry name" value="ClpP/crotonase-like_dom_sf"/>
</dbReference>
<organism evidence="2">
    <name type="scientific">Mucochytrium quahogii</name>
    <dbReference type="NCBI Taxonomy" id="96639"/>
    <lineage>
        <taxon>Eukaryota</taxon>
        <taxon>Sar</taxon>
        <taxon>Stramenopiles</taxon>
        <taxon>Bigyra</taxon>
        <taxon>Labyrinthulomycetes</taxon>
        <taxon>Thraustochytrida</taxon>
        <taxon>Thraustochytriidae</taxon>
        <taxon>Mucochytrium</taxon>
    </lineage>
</organism>
<evidence type="ECO:0000256" key="1">
    <source>
        <dbReference type="ARBA" id="ARBA00005254"/>
    </source>
</evidence>
<gene>
    <name evidence="2" type="ORF">QSP1433_LOCUS7378</name>
</gene>
<dbReference type="Gene3D" id="3.90.226.10">
    <property type="entry name" value="2-enoyl-CoA Hydratase, Chain A, domain 1"/>
    <property type="match status" value="1"/>
</dbReference>
<evidence type="ECO:0008006" key="3">
    <source>
        <dbReference type="Google" id="ProtNLM"/>
    </source>
</evidence>
<proteinExistence type="inferred from homology"/>
<name>A0A7S2WCZ4_9STRA</name>
<dbReference type="EMBL" id="HBHK01011734">
    <property type="protein sequence ID" value="CAD9681659.1"/>
    <property type="molecule type" value="Transcribed_RNA"/>
</dbReference>
<sequence>MSFNSYKNLDVSTKERICFIAFSRPEKRNAWNEHMRTELVHALDAANRNEDVRAIILTGNPAGRAFCAGADLTSGSNFGEEFSKMGKKYDVAPGRKVDNGTFRDGGGVGALAILRSTKPVICAINGPAVGVGMTIACACDMRVAPLDTKVGFVFVRRGLAVETCSSLLLPRLVGMGKAMELVLTGRVFKTQQAPDGLFNYIVPKDQVLEKATELAREIVDNCSGVSVALSRFALIRNAQLSPEEAHLAESRMIHYMSHSEDAKEGIVSFLDKREARFQMDPYRDLPQFFPWWKQIDTSSKL</sequence>
<dbReference type="CDD" id="cd06558">
    <property type="entry name" value="crotonase-like"/>
    <property type="match status" value="1"/>
</dbReference>
<evidence type="ECO:0000313" key="2">
    <source>
        <dbReference type="EMBL" id="CAD9681659.1"/>
    </source>
</evidence>
<dbReference type="SUPFAM" id="SSF52096">
    <property type="entry name" value="ClpP/crotonase"/>
    <property type="match status" value="1"/>
</dbReference>
<accession>A0A7S2WCZ4</accession>